<gene>
    <name evidence="2" type="ORF">FXN63_09060</name>
</gene>
<proteinExistence type="predicted"/>
<evidence type="ECO:0000313" key="2">
    <source>
        <dbReference type="EMBL" id="QEI05973.1"/>
    </source>
</evidence>
<dbReference type="KEGG" id="pacr:FXN63_09060"/>
<dbReference type="AlphaFoldDB" id="A0A5C0AX43"/>
<dbReference type="PANTHER" id="PTHR43441">
    <property type="entry name" value="RIBOSOMAL-PROTEIN-SERINE ACETYLTRANSFERASE"/>
    <property type="match status" value="1"/>
</dbReference>
<organism evidence="2 3">
    <name type="scientific">Pigmentiphaga aceris</name>
    <dbReference type="NCBI Taxonomy" id="1940612"/>
    <lineage>
        <taxon>Bacteria</taxon>
        <taxon>Pseudomonadati</taxon>
        <taxon>Pseudomonadota</taxon>
        <taxon>Betaproteobacteria</taxon>
        <taxon>Burkholderiales</taxon>
        <taxon>Alcaligenaceae</taxon>
        <taxon>Pigmentiphaga</taxon>
    </lineage>
</organism>
<dbReference type="Proteomes" id="UP000325161">
    <property type="component" value="Chromosome"/>
</dbReference>
<sequence length="198" mass="21852">MVKPSPTAEPCLDHPILPATVAEHYALRPICATDATAWYDYLREPDVVQHTSWNLGGEAQLEAQIRAQYLSTVVDHPIRFALVALSSDKLVGTVGFNGVVQAHRHAEIAYDLAPGYWGQGLAGHACMAVVQWGISCMGLNRIHAHVLDTNTRSIRVLEKCGFQLEGTLRQYRMVRDEPRDFLLYALLAEDLTGDSAKG</sequence>
<evidence type="ECO:0000313" key="3">
    <source>
        <dbReference type="Proteomes" id="UP000325161"/>
    </source>
</evidence>
<dbReference type="GO" id="GO:0008999">
    <property type="term" value="F:protein-N-terminal-alanine acetyltransferase activity"/>
    <property type="evidence" value="ECO:0007669"/>
    <property type="project" value="TreeGrafter"/>
</dbReference>
<protein>
    <submittedName>
        <fullName evidence="2">GNAT family N-acetyltransferase</fullName>
    </submittedName>
</protein>
<dbReference type="Gene3D" id="3.40.630.30">
    <property type="match status" value="1"/>
</dbReference>
<dbReference type="EMBL" id="CP043046">
    <property type="protein sequence ID" value="QEI05973.1"/>
    <property type="molecule type" value="Genomic_DNA"/>
</dbReference>
<dbReference type="InterPro" id="IPR000182">
    <property type="entry name" value="GNAT_dom"/>
</dbReference>
<name>A0A5C0AX43_9BURK</name>
<dbReference type="InterPro" id="IPR051908">
    <property type="entry name" value="Ribosomal_N-acetyltransferase"/>
</dbReference>
<dbReference type="PANTHER" id="PTHR43441:SF11">
    <property type="entry name" value="RIBOSOMAL-PROTEIN-SERINE ACETYLTRANSFERASE"/>
    <property type="match status" value="1"/>
</dbReference>
<keyword evidence="2" id="KW-0808">Transferase</keyword>
<reference evidence="2 3" key="1">
    <citation type="submission" date="2019-08" db="EMBL/GenBank/DDBJ databases">
        <title>Amphibian skin-associated Pigmentiphaga: genome sequence and occurrence across geography and hosts.</title>
        <authorList>
            <person name="Bletz M.C."/>
            <person name="Bunk B."/>
            <person name="Sproeer C."/>
            <person name="Biwer P."/>
            <person name="Reiter S."/>
            <person name="Rabemananjara F.C.E."/>
            <person name="Schulz S."/>
            <person name="Overmann J."/>
            <person name="Vences M."/>
        </authorList>
    </citation>
    <scope>NUCLEOTIDE SEQUENCE [LARGE SCALE GENOMIC DNA]</scope>
    <source>
        <strain evidence="2 3">Mada1488</strain>
    </source>
</reference>
<evidence type="ECO:0000259" key="1">
    <source>
        <dbReference type="PROSITE" id="PS51186"/>
    </source>
</evidence>
<dbReference type="SUPFAM" id="SSF55729">
    <property type="entry name" value="Acyl-CoA N-acyltransferases (Nat)"/>
    <property type="match status" value="1"/>
</dbReference>
<dbReference type="CDD" id="cd04301">
    <property type="entry name" value="NAT_SF"/>
    <property type="match status" value="1"/>
</dbReference>
<dbReference type="Pfam" id="PF13302">
    <property type="entry name" value="Acetyltransf_3"/>
    <property type="match status" value="1"/>
</dbReference>
<keyword evidence="3" id="KW-1185">Reference proteome</keyword>
<dbReference type="InterPro" id="IPR016181">
    <property type="entry name" value="Acyl_CoA_acyltransferase"/>
</dbReference>
<dbReference type="GO" id="GO:0005737">
    <property type="term" value="C:cytoplasm"/>
    <property type="evidence" value="ECO:0007669"/>
    <property type="project" value="TreeGrafter"/>
</dbReference>
<dbReference type="OrthoDB" id="9801656at2"/>
<feature type="domain" description="N-acetyltransferase" evidence="1">
    <location>
        <begin position="25"/>
        <end position="189"/>
    </location>
</feature>
<dbReference type="GO" id="GO:1990189">
    <property type="term" value="F:protein N-terminal-serine acetyltransferase activity"/>
    <property type="evidence" value="ECO:0007669"/>
    <property type="project" value="TreeGrafter"/>
</dbReference>
<accession>A0A5C0AX43</accession>
<dbReference type="PROSITE" id="PS51186">
    <property type="entry name" value="GNAT"/>
    <property type="match status" value="1"/>
</dbReference>